<feature type="region of interest" description="Disordered" evidence="1">
    <location>
        <begin position="1"/>
        <end position="25"/>
    </location>
</feature>
<name>A0ABQ4NDM5_9BACL</name>
<dbReference type="EMBL" id="BOVJ01000173">
    <property type="protein sequence ID" value="GIQ66307.1"/>
    <property type="molecule type" value="Genomic_DNA"/>
</dbReference>
<organism evidence="2 3">
    <name type="scientific">Paenibacillus cisolokensis</name>
    <dbReference type="NCBI Taxonomy" id="1658519"/>
    <lineage>
        <taxon>Bacteria</taxon>
        <taxon>Bacillati</taxon>
        <taxon>Bacillota</taxon>
        <taxon>Bacilli</taxon>
        <taxon>Bacillales</taxon>
        <taxon>Paenibacillaceae</taxon>
        <taxon>Paenibacillus</taxon>
    </lineage>
</organism>
<gene>
    <name evidence="2" type="ORF">PACILC2_48750</name>
</gene>
<proteinExistence type="predicted"/>
<dbReference type="Proteomes" id="UP000680304">
    <property type="component" value="Unassembled WGS sequence"/>
</dbReference>
<reference evidence="2 3" key="1">
    <citation type="submission" date="2021-04" db="EMBL/GenBank/DDBJ databases">
        <title>Draft genome sequence of Paenibacillus cisolokensis, LC2-13A.</title>
        <authorList>
            <person name="Uke A."/>
            <person name="Chhe C."/>
            <person name="Baramee S."/>
            <person name="Kosugi A."/>
        </authorList>
    </citation>
    <scope>NUCLEOTIDE SEQUENCE [LARGE SCALE GENOMIC DNA]</scope>
    <source>
        <strain evidence="2 3">LC2-13A</strain>
    </source>
</reference>
<feature type="compositionally biased region" description="Basic and acidic residues" evidence="1">
    <location>
        <begin position="9"/>
        <end position="21"/>
    </location>
</feature>
<keyword evidence="3" id="KW-1185">Reference proteome</keyword>
<evidence type="ECO:0000313" key="2">
    <source>
        <dbReference type="EMBL" id="GIQ66307.1"/>
    </source>
</evidence>
<evidence type="ECO:0000313" key="3">
    <source>
        <dbReference type="Proteomes" id="UP000680304"/>
    </source>
</evidence>
<protein>
    <submittedName>
        <fullName evidence="2">Uncharacterized protein</fullName>
    </submittedName>
</protein>
<accession>A0ABQ4NDM5</accession>
<comment type="caution">
    <text evidence="2">The sequence shown here is derived from an EMBL/GenBank/DDBJ whole genome shotgun (WGS) entry which is preliminary data.</text>
</comment>
<sequence length="70" mass="7788">MYSTANVAKSEKIKSKMDKSKKTALGLPPNAAICDTVIHEGKHRYLSFESAYENVAESAIKGAQQHDRHR</sequence>
<evidence type="ECO:0000256" key="1">
    <source>
        <dbReference type="SAM" id="MobiDB-lite"/>
    </source>
</evidence>